<proteinExistence type="predicted"/>
<organism evidence="1">
    <name type="scientific">marine metagenome</name>
    <dbReference type="NCBI Taxonomy" id="408172"/>
    <lineage>
        <taxon>unclassified sequences</taxon>
        <taxon>metagenomes</taxon>
        <taxon>ecological metagenomes</taxon>
    </lineage>
</organism>
<dbReference type="AlphaFoldDB" id="A0A381YVD3"/>
<name>A0A381YVD3_9ZZZZ</name>
<reference evidence="1" key="1">
    <citation type="submission" date="2018-05" db="EMBL/GenBank/DDBJ databases">
        <authorList>
            <person name="Lanie J.A."/>
            <person name="Ng W.-L."/>
            <person name="Kazmierczak K.M."/>
            <person name="Andrzejewski T.M."/>
            <person name="Davidsen T.M."/>
            <person name="Wayne K.J."/>
            <person name="Tettelin H."/>
            <person name="Glass J.I."/>
            <person name="Rusch D."/>
            <person name="Podicherti R."/>
            <person name="Tsui H.-C.T."/>
            <person name="Winkler M.E."/>
        </authorList>
    </citation>
    <scope>NUCLEOTIDE SEQUENCE</scope>
</reference>
<evidence type="ECO:0000313" key="1">
    <source>
        <dbReference type="EMBL" id="SVA80996.1"/>
    </source>
</evidence>
<dbReference type="EMBL" id="UINC01019163">
    <property type="protein sequence ID" value="SVA80996.1"/>
    <property type="molecule type" value="Genomic_DNA"/>
</dbReference>
<accession>A0A381YVD3</accession>
<protein>
    <submittedName>
        <fullName evidence="1">Uncharacterized protein</fullName>
    </submittedName>
</protein>
<gene>
    <name evidence="1" type="ORF">METZ01_LOCUS133850</name>
</gene>
<sequence>MRTHSLIVGTVLASIGLSAASSASAQPTDPATRFVEVAGGYRLIPNITYLRAGGID</sequence>
<feature type="non-terminal residue" evidence="1">
    <location>
        <position position="56"/>
    </location>
</feature>